<keyword evidence="3" id="KW-1185">Reference proteome</keyword>
<keyword evidence="2" id="KW-0547">Nucleotide-binding</keyword>
<gene>
    <name evidence="2" type="ORF">MUN46_009855</name>
</gene>
<evidence type="ECO:0000313" key="2">
    <source>
        <dbReference type="EMBL" id="MDL2060238.1"/>
    </source>
</evidence>
<dbReference type="InterPro" id="IPR036388">
    <property type="entry name" value="WH-like_DNA-bd_sf"/>
</dbReference>
<evidence type="ECO:0000259" key="1">
    <source>
        <dbReference type="Pfam" id="PF04326"/>
    </source>
</evidence>
<dbReference type="InterPro" id="IPR038475">
    <property type="entry name" value="RecG_C_sf"/>
</dbReference>
<reference evidence="2" key="1">
    <citation type="submission" date="2023-03" db="EMBL/GenBank/DDBJ databases">
        <title>Mesosutterella sp. nov. isolated from porcine feces.</title>
        <authorList>
            <person name="Yu S."/>
        </authorList>
    </citation>
    <scope>NUCLEOTIDE SEQUENCE</scope>
    <source>
        <strain evidence="2">AGMB02718</strain>
    </source>
</reference>
<evidence type="ECO:0000313" key="3">
    <source>
        <dbReference type="Proteomes" id="UP001165481"/>
    </source>
</evidence>
<organism evidence="2 3">
    <name type="scientific">Mesosutterella faecium</name>
    <dbReference type="NCBI Taxonomy" id="2925194"/>
    <lineage>
        <taxon>Bacteria</taxon>
        <taxon>Pseudomonadati</taxon>
        <taxon>Pseudomonadota</taxon>
        <taxon>Betaproteobacteria</taxon>
        <taxon>Burkholderiales</taxon>
        <taxon>Sutterellaceae</taxon>
        <taxon>Mesosutterella</taxon>
    </lineage>
</organism>
<feature type="domain" description="Schlafen AlbA-2" evidence="1">
    <location>
        <begin position="10"/>
        <end position="119"/>
    </location>
</feature>
<dbReference type="Gene3D" id="3.30.565.60">
    <property type="match status" value="1"/>
</dbReference>
<dbReference type="InterPro" id="IPR036390">
    <property type="entry name" value="WH_DNA-bd_sf"/>
</dbReference>
<keyword evidence="2" id="KW-0067">ATP-binding</keyword>
<dbReference type="PANTHER" id="PTHR30595:SF6">
    <property type="entry name" value="SCHLAFEN ALBA-2 DOMAIN-CONTAINING PROTEIN"/>
    <property type="match status" value="1"/>
</dbReference>
<dbReference type="SUPFAM" id="SSF46785">
    <property type="entry name" value="Winged helix' DNA-binding domain"/>
    <property type="match status" value="1"/>
</dbReference>
<comment type="caution">
    <text evidence="2">The sequence shown here is derived from an EMBL/GenBank/DDBJ whole genome shotgun (WGS) entry which is preliminary data.</text>
</comment>
<dbReference type="Gene3D" id="3.30.950.30">
    <property type="entry name" value="Schlafen, AAA domain"/>
    <property type="match status" value="1"/>
</dbReference>
<name>A0ABT7IPC2_9BURK</name>
<dbReference type="GO" id="GO:0005524">
    <property type="term" value="F:ATP binding"/>
    <property type="evidence" value="ECO:0007669"/>
    <property type="project" value="UniProtKB-KW"/>
</dbReference>
<dbReference type="Proteomes" id="UP001165481">
    <property type="component" value="Unassembled WGS sequence"/>
</dbReference>
<dbReference type="EMBL" id="JAKZJU020000001">
    <property type="protein sequence ID" value="MDL2060238.1"/>
    <property type="molecule type" value="Genomic_DNA"/>
</dbReference>
<dbReference type="Pfam" id="PF04326">
    <property type="entry name" value="SLFN_AlbA_2"/>
    <property type="match status" value="1"/>
</dbReference>
<sequence>MTEQELPERESLLVEFKSDRGKKGGGYPDDELVEEAVGMANTEGGTLYLGVEEDGRPTGVGEHHRDPVGLAALIGTRTRPSLSVRAEIVSIKGLQVMAVHIPKSFSVVATVSGKILKRRLKADGSPEVIPMYPYEIYTRLSDLRKLDFSAQPIQEGSPDDLDPNQMVRLRAAIENQHGDQQLLGLTDEELAQALRLTARVGDKIYPTLTGLLLAGKEASLQRFVPTAAAGFQVLQGTKVLINETFTKPAVELVELFMEYMKAWNPEKEFDYGPYRIPIPEFSKAAFREGLINAVAHRDYSMLGSVRVQIDDEGLTISSPGGFIEGITINNLLTAEPSGRNPSLYDALKRIGLAERTGRGIDRIFEGSITLGRPWPDYSESTSKNVVLFIPRAKADIRFIRLLMDEQEKIGHPLAINALLVLSAVYAGRKLSGGELAAKTHIPRHRLQPLIENLIEQGLIEEIGRGKSRMLMLGQKAYSNAGKTKEYIRQKGIDSVRFPEMILELARRQGGAVTKNDVIELLHISSQKAYRTLQAMREDKLLELEGRGRLAFYRTTGKTA</sequence>
<dbReference type="InterPro" id="IPR038461">
    <property type="entry name" value="Schlafen_AlbA_2_dom_sf"/>
</dbReference>
<dbReference type="Gene3D" id="1.10.10.10">
    <property type="entry name" value="Winged helix-like DNA-binding domain superfamily/Winged helix DNA-binding domain"/>
    <property type="match status" value="2"/>
</dbReference>
<proteinExistence type="predicted"/>
<dbReference type="RefSeq" id="WP_243376752.1">
    <property type="nucleotide sequence ID" value="NZ_JAKZJU020000001.1"/>
</dbReference>
<accession>A0ABT7IPC2</accession>
<dbReference type="InterPro" id="IPR007421">
    <property type="entry name" value="Schlafen_AlbA_2_dom"/>
</dbReference>
<protein>
    <submittedName>
        <fullName evidence="2">ATP-binding protein</fullName>
    </submittedName>
</protein>
<dbReference type="PANTHER" id="PTHR30595">
    <property type="entry name" value="GLPR-RELATED TRANSCRIPTIONAL REPRESSOR"/>
    <property type="match status" value="1"/>
</dbReference>
<dbReference type="Pfam" id="PF13749">
    <property type="entry name" value="HATPase_c_4"/>
    <property type="match status" value="1"/>
</dbReference>